<sequence>MKGYEVNMAKVIYRNVLKIGRASRFQCTDEPMLKTNA</sequence>
<dbReference type="EMBL" id="FTMX01000001">
    <property type="protein sequence ID" value="SIP99775.1"/>
    <property type="molecule type" value="Genomic_DNA"/>
</dbReference>
<gene>
    <name evidence="1" type="ORF">SAMN05878482_10135</name>
</gene>
<protein>
    <submittedName>
        <fullName evidence="1">Uncharacterized protein</fullName>
    </submittedName>
</protein>
<organism evidence="1 2">
    <name type="scientific">Peribacillus simplex</name>
    <dbReference type="NCBI Taxonomy" id="1478"/>
    <lineage>
        <taxon>Bacteria</taxon>
        <taxon>Bacillati</taxon>
        <taxon>Bacillota</taxon>
        <taxon>Bacilli</taxon>
        <taxon>Bacillales</taxon>
        <taxon>Bacillaceae</taxon>
        <taxon>Peribacillus</taxon>
    </lineage>
</organism>
<comment type="caution">
    <text evidence="1">The sequence shown here is derived from an EMBL/GenBank/DDBJ whole genome shotgun (WGS) entry which is preliminary data.</text>
</comment>
<dbReference type="AlphaFoldDB" id="A0A9X8WGC7"/>
<evidence type="ECO:0000313" key="2">
    <source>
        <dbReference type="Proteomes" id="UP000185829"/>
    </source>
</evidence>
<dbReference type="Proteomes" id="UP000185829">
    <property type="component" value="Unassembled WGS sequence"/>
</dbReference>
<reference evidence="1 2" key="1">
    <citation type="submission" date="2017-01" db="EMBL/GenBank/DDBJ databases">
        <authorList>
            <person name="Varghese N."/>
            <person name="Submissions S."/>
        </authorList>
    </citation>
    <scope>NUCLEOTIDE SEQUENCE [LARGE SCALE GENOMIC DNA]</scope>
    <source>
        <strain evidence="1 2">RUG2-6</strain>
    </source>
</reference>
<proteinExistence type="predicted"/>
<name>A0A9X8WGC7_9BACI</name>
<accession>A0A9X8WGC7</accession>
<evidence type="ECO:0000313" key="1">
    <source>
        <dbReference type="EMBL" id="SIP99775.1"/>
    </source>
</evidence>